<keyword evidence="4 7" id="KW-0255">Endonuclease</keyword>
<organism evidence="9 10">
    <name type="scientific">candidate division WWE3 bacterium CG_4_10_14_0_2_um_filter_41_14</name>
    <dbReference type="NCBI Taxonomy" id="1975072"/>
    <lineage>
        <taxon>Bacteria</taxon>
        <taxon>Katanobacteria</taxon>
    </lineage>
</organism>
<evidence type="ECO:0000256" key="1">
    <source>
        <dbReference type="ARBA" id="ARBA00002663"/>
    </source>
</evidence>
<keyword evidence="6 7" id="KW-0694">RNA-binding</keyword>
<dbReference type="GO" id="GO:0004526">
    <property type="term" value="F:ribonuclease P activity"/>
    <property type="evidence" value="ECO:0007669"/>
    <property type="project" value="UniProtKB-UniRule"/>
</dbReference>
<dbReference type="PROSITE" id="PS00648">
    <property type="entry name" value="RIBONUCLEASE_P"/>
    <property type="match status" value="1"/>
</dbReference>
<dbReference type="EMBL" id="PFNL01000004">
    <property type="protein sequence ID" value="PIZ48280.1"/>
    <property type="molecule type" value="Genomic_DNA"/>
</dbReference>
<dbReference type="AlphaFoldDB" id="A0A2M7TM41"/>
<dbReference type="GO" id="GO:0001682">
    <property type="term" value="P:tRNA 5'-leader removal"/>
    <property type="evidence" value="ECO:0007669"/>
    <property type="project" value="UniProtKB-UniRule"/>
</dbReference>
<dbReference type="InterPro" id="IPR000100">
    <property type="entry name" value="RNase_P"/>
</dbReference>
<reference evidence="10" key="1">
    <citation type="submission" date="2017-09" db="EMBL/GenBank/DDBJ databases">
        <title>Depth-based differentiation of microbial function through sediment-hosted aquifers and enrichment of novel symbionts in the deep terrestrial subsurface.</title>
        <authorList>
            <person name="Probst A.J."/>
            <person name="Ladd B."/>
            <person name="Jarett J.K."/>
            <person name="Geller-Mcgrath D.E."/>
            <person name="Sieber C.M.K."/>
            <person name="Emerson J.B."/>
            <person name="Anantharaman K."/>
            <person name="Thomas B.C."/>
            <person name="Malmstrom R."/>
            <person name="Stieglmeier M."/>
            <person name="Klingl A."/>
            <person name="Woyke T."/>
            <person name="Ryan C.M."/>
            <person name="Banfield J.F."/>
        </authorList>
    </citation>
    <scope>NUCLEOTIDE SEQUENCE [LARGE SCALE GENOMIC DNA]</scope>
</reference>
<dbReference type="PANTHER" id="PTHR33992">
    <property type="entry name" value="RIBONUCLEASE P PROTEIN COMPONENT"/>
    <property type="match status" value="1"/>
</dbReference>
<dbReference type="EC" id="3.1.26.5" evidence="7 8"/>
<dbReference type="InterPro" id="IPR020539">
    <property type="entry name" value="RNase_P_CS"/>
</dbReference>
<comment type="function">
    <text evidence="1 7">RNaseP catalyzes the removal of the 5'-leader sequence from pre-tRNA to produce the mature 5'-terminus. It can also cleave other RNA substrates such as 4.5S RNA. The protein component plays an auxiliary but essential role in vivo by binding to the 5'-leader sequence and broadening the substrate specificity of the ribozyme.</text>
</comment>
<evidence type="ECO:0000256" key="3">
    <source>
        <dbReference type="ARBA" id="ARBA00022722"/>
    </source>
</evidence>
<dbReference type="InterPro" id="IPR014721">
    <property type="entry name" value="Ribsml_uS5_D2-typ_fold_subgr"/>
</dbReference>
<dbReference type="GO" id="GO:0000049">
    <property type="term" value="F:tRNA binding"/>
    <property type="evidence" value="ECO:0007669"/>
    <property type="project" value="UniProtKB-UniRule"/>
</dbReference>
<evidence type="ECO:0000256" key="2">
    <source>
        <dbReference type="ARBA" id="ARBA00022694"/>
    </source>
</evidence>
<gene>
    <name evidence="7 9" type="primary">rnpA</name>
    <name evidence="9" type="ORF">COY32_00110</name>
</gene>
<name>A0A2M7TM41_UNCKA</name>
<dbReference type="Gene3D" id="3.30.230.10">
    <property type="match status" value="1"/>
</dbReference>
<evidence type="ECO:0000313" key="9">
    <source>
        <dbReference type="EMBL" id="PIZ48280.1"/>
    </source>
</evidence>
<proteinExistence type="inferred from homology"/>
<dbReference type="PANTHER" id="PTHR33992:SF1">
    <property type="entry name" value="RIBONUCLEASE P PROTEIN COMPONENT"/>
    <property type="match status" value="1"/>
</dbReference>
<evidence type="ECO:0000256" key="8">
    <source>
        <dbReference type="NCBIfam" id="TIGR00188"/>
    </source>
</evidence>
<evidence type="ECO:0000256" key="7">
    <source>
        <dbReference type="HAMAP-Rule" id="MF_00227"/>
    </source>
</evidence>
<dbReference type="HAMAP" id="MF_00227">
    <property type="entry name" value="RNase_P"/>
    <property type="match status" value="1"/>
</dbReference>
<keyword evidence="3 7" id="KW-0540">Nuclease</keyword>
<evidence type="ECO:0000313" key="10">
    <source>
        <dbReference type="Proteomes" id="UP000228920"/>
    </source>
</evidence>
<dbReference type="SUPFAM" id="SSF54211">
    <property type="entry name" value="Ribosomal protein S5 domain 2-like"/>
    <property type="match status" value="1"/>
</dbReference>
<keyword evidence="2 7" id="KW-0819">tRNA processing</keyword>
<dbReference type="NCBIfam" id="TIGR00188">
    <property type="entry name" value="rnpA"/>
    <property type="match status" value="1"/>
</dbReference>
<evidence type="ECO:0000256" key="5">
    <source>
        <dbReference type="ARBA" id="ARBA00022801"/>
    </source>
</evidence>
<keyword evidence="5 7" id="KW-0378">Hydrolase</keyword>
<comment type="similarity">
    <text evidence="7">Belongs to the RnpA family.</text>
</comment>
<dbReference type="GO" id="GO:0030677">
    <property type="term" value="C:ribonuclease P complex"/>
    <property type="evidence" value="ECO:0007669"/>
    <property type="project" value="TreeGrafter"/>
</dbReference>
<comment type="catalytic activity">
    <reaction evidence="7">
        <text>Endonucleolytic cleavage of RNA, removing 5'-extranucleotides from tRNA precursor.</text>
        <dbReference type="EC" id="3.1.26.5"/>
    </reaction>
</comment>
<sequence>MLLSNERLTKSNDINRVLSRGKKIHTPFFVLIYDNFSQDASVYAFVAGKKVGNAIKRNRAKRILREAVRTLEHKLPAGFRFVFVARKASSESTMPIVKNSIESIRSRIK</sequence>
<accession>A0A2M7TM41</accession>
<comment type="subunit">
    <text evidence="7">Consists of a catalytic RNA component (M1 or rnpB) and a protein subunit.</text>
</comment>
<protein>
    <recommendedName>
        <fullName evidence="7 8">Ribonuclease P protein component</fullName>
        <shortName evidence="7">RNase P protein</shortName>
        <shortName evidence="7">RNaseP protein</shortName>
        <ecNumber evidence="7 8">3.1.26.5</ecNumber>
    </recommendedName>
    <alternativeName>
        <fullName evidence="7">Protein C5</fullName>
    </alternativeName>
</protein>
<comment type="caution">
    <text evidence="9">The sequence shown here is derived from an EMBL/GenBank/DDBJ whole genome shotgun (WGS) entry which is preliminary data.</text>
</comment>
<evidence type="ECO:0000256" key="4">
    <source>
        <dbReference type="ARBA" id="ARBA00022759"/>
    </source>
</evidence>
<dbReference type="Pfam" id="PF00825">
    <property type="entry name" value="Ribonuclease_P"/>
    <property type="match status" value="1"/>
</dbReference>
<evidence type="ECO:0000256" key="6">
    <source>
        <dbReference type="ARBA" id="ARBA00022884"/>
    </source>
</evidence>
<dbReference type="GO" id="GO:0042781">
    <property type="term" value="F:3'-tRNA processing endoribonuclease activity"/>
    <property type="evidence" value="ECO:0007669"/>
    <property type="project" value="TreeGrafter"/>
</dbReference>
<dbReference type="InterPro" id="IPR020568">
    <property type="entry name" value="Ribosomal_Su5_D2-typ_SF"/>
</dbReference>
<dbReference type="Proteomes" id="UP000228920">
    <property type="component" value="Unassembled WGS sequence"/>
</dbReference>